<sequence>MKEGVAILLVVGVLALLATTVKAQDARTVVIVRNAPAHGVVMAKVDLSQILKCLGAKSLQPTSLQAQLSDGRKIPTQFASESENEPAKGWLLLKLPKGGNWTVQLRVGQGTRDMGQGEQNGTIRTKHFTIAHEAKRMGGLPSRIVFAEAGKTFDTFVWNDRVHHRDLGSFHLRNDPNPKVQVVSDGEIATVVRVRARYCQPDGKQPPSLPEAVYHWFHFHDLPLVFVTAAVKQRETFAWHELHFLELNFPDESFRQWAGGEPLRRGKFEASQKSFGFPEWGALIDGRNVIAILRSGQALFHDGRGGYGTYLHAHGDSAWQGWQTTETQFSAWLLIGAFNEPVATIRSFLNQLPTDAQVIVTLPEVRNAIAKAKGWHRSLAERLEAIGRFDEAVQIASGKVPKNWLLVTAGDLGLALEQTDDGIRLKSLFDRKTNRELLATPPLPLFRVSLRHLPTKREVLLNADAGWKQVEWRPIGDAISLRWQQPKEVGEGLTVSLRASLGAGTVSWQMSIANLPADWSILRVTFPQLAIADLGEDAEVFFPRGPGEVQRNLWRRSFTYRSLYPNGWATMQFIAVYSGTRDEGRGTGIYVGVHDPNGSAKDIVVRSEPQMKRVILAFEHPAPNMGVGGNGFALAGKVVWQLLRGDWFDAAMIYRNWVRREAKWFPDGARGKGQGTRNDTPLWMRELCVWAVGGGAPKECVPIVKEFAKFMGVPVGFHWYNWHQIPFDNDYPHYFPTKEGFAEGVRELQQSGVFVMPYINGRLWDTRDKGMDDWQFSKVALPAATKREDGTPYTESYGSKEADGSDVKLAPMCPTTKLWQDKVREIVLRLFNEFGVNAVYIDQVAAAPPALCFDKTHGHPLGGGSWWNEGYWQMLDAIRKAMPKDRALTTECNAEPFVKWFDGYLTWHWQYDGQVPAFPAVYGGAIQMFGRAYRGGPTKDLALRMKAGQQLVFGEQIGWIDPNIVREKENAEFLRQVVRLRWQLRHYFWMGEMARPPKLLGNIPKVRADWQWAGEWWVETDAVLTGAWKLPNSALRTSHPAPQKVSLVLLFVNVSDQPVTATLEFDGRSYGFRGKRLRVTEVSEKGKGVGELLPLSFRKTIRFHPRTAFALEISEGS</sequence>
<proteinExistence type="predicted"/>
<evidence type="ECO:0000313" key="2">
    <source>
        <dbReference type="EMBL" id="MCS3919672.1"/>
    </source>
</evidence>
<evidence type="ECO:0000313" key="3">
    <source>
        <dbReference type="Proteomes" id="UP001204798"/>
    </source>
</evidence>
<dbReference type="RefSeq" id="WP_259096353.1">
    <property type="nucleotide sequence ID" value="NZ_CP130454.1"/>
</dbReference>
<comment type="caution">
    <text evidence="2">The sequence shown here is derived from an EMBL/GenBank/DDBJ whole genome shotgun (WGS) entry which is preliminary data.</text>
</comment>
<accession>A0ABT2ENY0</accession>
<organism evidence="2 3">
    <name type="scientific">Candidatus Fervidibacter sacchari</name>
    <dbReference type="NCBI Taxonomy" id="1448929"/>
    <lineage>
        <taxon>Bacteria</taxon>
        <taxon>Candidatus Fervidibacterota</taxon>
        <taxon>Candidatus Fervidibacter</taxon>
    </lineage>
</organism>
<reference evidence="2 3" key="1">
    <citation type="submission" date="2022-08" db="EMBL/GenBank/DDBJ databases">
        <title>Bacterial and archaeal communities from various locations to study Microbial Dark Matter (Phase II).</title>
        <authorList>
            <person name="Stepanauskas R."/>
        </authorList>
    </citation>
    <scope>NUCLEOTIDE SEQUENCE [LARGE SCALE GENOMIC DNA]</scope>
    <source>
        <strain evidence="2 3">PD1</strain>
    </source>
</reference>
<name>A0ABT2ENY0_9BACT</name>
<dbReference type="InterPro" id="IPR046226">
    <property type="entry name" value="DUF6259"/>
</dbReference>
<dbReference type="EMBL" id="JANUCP010000003">
    <property type="protein sequence ID" value="MCS3919672.1"/>
    <property type="molecule type" value="Genomic_DNA"/>
</dbReference>
<keyword evidence="3" id="KW-1185">Reference proteome</keyword>
<evidence type="ECO:0000259" key="1">
    <source>
        <dbReference type="Pfam" id="PF19773"/>
    </source>
</evidence>
<gene>
    <name evidence="2" type="ORF">M2350_002085</name>
</gene>
<protein>
    <recommendedName>
        <fullName evidence="1">DUF6259 domain-containing protein</fullName>
    </recommendedName>
</protein>
<dbReference type="Pfam" id="PF19773">
    <property type="entry name" value="DUF6259"/>
    <property type="match status" value="1"/>
</dbReference>
<dbReference type="Proteomes" id="UP001204798">
    <property type="component" value="Unassembled WGS sequence"/>
</dbReference>
<feature type="domain" description="DUF6259" evidence="1">
    <location>
        <begin position="632"/>
        <end position="933"/>
    </location>
</feature>